<sequence length="122" mass="14408">MFYVIKDEKLYEFGDNVNQAWDYPEDAKELTGVTLSEFYRNMDKYKVQDSKLVDVSQTEEYLARSVQEQKSVRKQEIQNKLTELDIKCIRAMREGGNDEDGTPFIDKYQAEIISLREEYNSL</sequence>
<dbReference type="Proteomes" id="UP000823928">
    <property type="component" value="Unassembled WGS sequence"/>
</dbReference>
<reference evidence="1" key="1">
    <citation type="submission" date="2020-10" db="EMBL/GenBank/DDBJ databases">
        <authorList>
            <person name="Gilroy R."/>
        </authorList>
    </citation>
    <scope>NUCLEOTIDE SEQUENCE</scope>
    <source>
        <strain evidence="1">6276</strain>
    </source>
</reference>
<dbReference type="EMBL" id="DVIU01000096">
    <property type="protein sequence ID" value="HIS35900.1"/>
    <property type="molecule type" value="Genomic_DNA"/>
</dbReference>
<comment type="caution">
    <text evidence="1">The sequence shown here is derived from an EMBL/GenBank/DDBJ whole genome shotgun (WGS) entry which is preliminary data.</text>
</comment>
<accession>A0A9D1JN70</accession>
<reference evidence="1" key="2">
    <citation type="journal article" date="2021" name="PeerJ">
        <title>Extensive microbial diversity within the chicken gut microbiome revealed by metagenomics and culture.</title>
        <authorList>
            <person name="Gilroy R."/>
            <person name="Ravi A."/>
            <person name="Getino M."/>
            <person name="Pursley I."/>
            <person name="Horton D.L."/>
            <person name="Alikhan N.F."/>
            <person name="Baker D."/>
            <person name="Gharbi K."/>
            <person name="Hall N."/>
            <person name="Watson M."/>
            <person name="Adriaenssens E.M."/>
            <person name="Foster-Nyarko E."/>
            <person name="Jarju S."/>
            <person name="Secka A."/>
            <person name="Antonio M."/>
            <person name="Oren A."/>
            <person name="Chaudhuri R.R."/>
            <person name="La Ragione R."/>
            <person name="Hildebrand F."/>
            <person name="Pallen M.J."/>
        </authorList>
    </citation>
    <scope>NUCLEOTIDE SEQUENCE</scope>
    <source>
        <strain evidence="1">6276</strain>
    </source>
</reference>
<gene>
    <name evidence="1" type="ORF">IAC10_04640</name>
</gene>
<evidence type="ECO:0000313" key="1">
    <source>
        <dbReference type="EMBL" id="HIS35900.1"/>
    </source>
</evidence>
<name>A0A9D1JN70_9BACT</name>
<protein>
    <submittedName>
        <fullName evidence="1">Uncharacterized protein</fullName>
    </submittedName>
</protein>
<proteinExistence type="predicted"/>
<organism evidence="1 2">
    <name type="scientific">Candidatus Scatousia excrementigallinarum</name>
    <dbReference type="NCBI Taxonomy" id="2840935"/>
    <lineage>
        <taxon>Bacteria</taxon>
        <taxon>Candidatus Scatousia</taxon>
    </lineage>
</organism>
<dbReference type="AlphaFoldDB" id="A0A9D1JN70"/>
<evidence type="ECO:0000313" key="2">
    <source>
        <dbReference type="Proteomes" id="UP000823928"/>
    </source>
</evidence>